<evidence type="ECO:0008006" key="3">
    <source>
        <dbReference type="Google" id="ProtNLM"/>
    </source>
</evidence>
<dbReference type="InterPro" id="IPR038409">
    <property type="entry name" value="Ycf54-like_sf"/>
</dbReference>
<organism evidence="2">
    <name type="scientific">Gronococcus sybilensis</name>
    <dbReference type="NCBI Taxonomy" id="3028029"/>
    <lineage>
        <taxon>Eukaryota</taxon>
        <taxon>Rhodophyta</taxon>
        <taxon>Bangiophyceae</taxon>
        <taxon>Cavernulicolales</taxon>
        <taxon>Cavernulicolaceae</taxon>
        <taxon>Gronococcus</taxon>
    </lineage>
</organism>
<reference evidence="2" key="1">
    <citation type="journal article" date="2023" name="J. Phycol.">
        <title>Revised classification of the Cyanidiophyceae based on plastid genome data with descriptions of the Cavernulicolales ord. nov. and Galdieriales ord. nov. (Rhodophyta).</title>
        <authorList>
            <person name="Park S.I."/>
            <person name="Cho C.H."/>
            <person name="Ciniglia C."/>
            <person name="Huang T.Y."/>
            <person name="Liu S.L."/>
            <person name="Bustamante D.E."/>
            <person name="Calderon M.S."/>
            <person name="Mansilla A."/>
            <person name="McDermott T."/>
            <person name="Andersen R.A."/>
            <person name="Yoon H.S."/>
        </authorList>
    </citation>
    <scope>NUCLEOTIDE SEQUENCE</scope>
</reference>
<dbReference type="Pfam" id="PF10674">
    <property type="entry name" value="Ycf54"/>
    <property type="match status" value="1"/>
</dbReference>
<proteinExistence type="inferred from homology"/>
<protein>
    <recommendedName>
        <fullName evidence="3">Ycf54 protein</fullName>
    </recommendedName>
</protein>
<accession>A0A9Y1I2G1</accession>
<evidence type="ECO:0000313" key="2">
    <source>
        <dbReference type="EMBL" id="WDA99044.1"/>
    </source>
</evidence>
<keyword evidence="2" id="KW-0934">Plastid</keyword>
<name>A0A9Y1I2G1_9RHOD</name>
<dbReference type="EMBL" id="OP616812">
    <property type="protein sequence ID" value="WDA99044.1"/>
    <property type="molecule type" value="Genomic_DNA"/>
</dbReference>
<dbReference type="AlphaFoldDB" id="A0A9Y1I2G1"/>
<dbReference type="PANTHER" id="PTHR35319:SF2">
    <property type="entry name" value="YCF54"/>
    <property type="match status" value="1"/>
</dbReference>
<gene>
    <name evidence="2" type="primary">ycf54</name>
    <name evidence="2" type="ORF">GRSY_039</name>
</gene>
<evidence type="ECO:0000256" key="1">
    <source>
        <dbReference type="ARBA" id="ARBA00043978"/>
    </source>
</evidence>
<sequence>MTNYYFAIASTKFLVEEEPLEEILRERTQYYLDHNKNIDFWVVNDPKFIYRDEFQNLFYKIPKPFTAIISTDKSFIHWIQLRVAYVKIGSFQRPEAQANDITL</sequence>
<comment type="similarity">
    <text evidence="1">Belongs to the ycf54 family.</text>
</comment>
<dbReference type="InterPro" id="IPR019616">
    <property type="entry name" value="Ycf54"/>
</dbReference>
<geneLocation type="plastid" evidence="2"/>
<dbReference type="PANTHER" id="PTHR35319">
    <property type="match status" value="1"/>
</dbReference>
<dbReference type="Gene3D" id="3.30.70.1860">
    <property type="entry name" value="Uncharacterised protein family Ycf54"/>
    <property type="match status" value="1"/>
</dbReference>